<dbReference type="NCBIfam" id="TIGR04519">
    <property type="entry name" value="MoCo_extend_TAT"/>
    <property type="match status" value="1"/>
</dbReference>
<dbReference type="EMBL" id="PQVF01000010">
    <property type="protein sequence ID" value="POY35634.1"/>
    <property type="molecule type" value="Genomic_DNA"/>
</dbReference>
<name>A0A2S4ZZ56_9SPHI</name>
<dbReference type="PANTHER" id="PTHR42783:SF3">
    <property type="entry name" value="GLUTAMATE SYNTHASE [NADPH] SMALL CHAIN-RELATED"/>
    <property type="match status" value="1"/>
</dbReference>
<evidence type="ECO:0000313" key="4">
    <source>
        <dbReference type="Proteomes" id="UP000236893"/>
    </source>
</evidence>
<dbReference type="CDD" id="cd02784">
    <property type="entry name" value="MopB_CT_PHLH"/>
    <property type="match status" value="1"/>
</dbReference>
<protein>
    <submittedName>
        <fullName evidence="3">Molybdopterin oxidoreductase</fullName>
    </submittedName>
</protein>
<dbReference type="CDD" id="cd10551">
    <property type="entry name" value="PsrB"/>
    <property type="match status" value="1"/>
</dbReference>
<keyword evidence="4" id="KW-1185">Reference proteome</keyword>
<organism evidence="3 4">
    <name type="scientific">Solitalea longa</name>
    <dbReference type="NCBI Taxonomy" id="2079460"/>
    <lineage>
        <taxon>Bacteria</taxon>
        <taxon>Pseudomonadati</taxon>
        <taxon>Bacteroidota</taxon>
        <taxon>Sphingobacteriia</taxon>
        <taxon>Sphingobacteriales</taxon>
        <taxon>Sphingobacteriaceae</taxon>
        <taxon>Solitalea</taxon>
    </lineage>
</organism>
<sequence>MDSNNKTYWKGLEELNPTPEFEALQKREFAEDLPIEEILSGKANDSSVMPRRDFLKSLGFGVGAVALAACNKTPVNKAIPYLIKPEEITPGIPNYYTGVSKDGYGILVKTREGRPIKIEGNPSCPIAQGGVDAAGHASVIDLYDSTKLQSPLLKGAASSWEDVDAFVKEELTKVNASGKKIVLLTDSINSPSTNAAIADFIKAYPTAVQVTYDAVSYSGIINANKNSFDKAVVPSYKFDNAELIVSFGADFLGTWISPVEFAAQYASKRNARHLKETKSMSRHIQFETEMSLTGSNADVRIPVRPSQSGLALIGLYNSVAKLAGAQTFSVETPEFAGNIIAKTAKELWEKKGKSLVVAGSNDVSVQILVNAINALLTNYGSTIDLDNASQQYKGNDAEVVELVNEMNRGTVGALIVYGVNPSYSYPKAAEFTAALKKVAVKISFAEREDETSKEFEVIAPDHHSLEAWTDAEPRKGVFLIGQPTINPIYDTRAAQKSLLVWANNPVEYLDYVKNVWNTTIFPQVGAGIFQDQWDNLLRQGVVKTAGVAAQSYTFAKDLGTVVSTITNNSKAAAGKVELTVFKHTNVGDGRNANNPLLQELPDPVSKVTWDNYVAISEKFAKEQGIAEFDVVKVEGNGYSVELPVILQPGQAYGTVSIALGYGRTAAGKAGNEVGKNVYPFVSIINGSLQNFNAVSINKTGDSIELARTQTHHSIEGRDIIRETTVSAYANDPSAGSHGHHDLAEISEKDEKDQAKRDKYGNLKLLNLWEDKEKKGHHWGMAIDLNACTGCGSCIVSCNIENNVAVVGRDEVRRRREMHWLRIDRYYAKVEEGTEGFMGHDSKEEAVEVIHQPMLCQHCDHAPCETVCPVLATMHSSEGLNQMAYNRCFGTRYCANNCPYKVRRFNWFNYADNDKFDYYMNNPMGKLVLNPDVVVRSRGVMEKCSFCVQRIQAGKLKAKMENRPLKDGDVKTACQQSCPANAIIFGDINDPESEVSKLLHNERTYYVLESIGVQPGIGYLTAVRNKEKVVAEHGHGGHNHEAKAESHS</sequence>
<evidence type="ECO:0000256" key="1">
    <source>
        <dbReference type="SAM" id="MobiDB-lite"/>
    </source>
</evidence>
<dbReference type="PROSITE" id="PS51379">
    <property type="entry name" value="4FE4S_FER_2"/>
    <property type="match status" value="1"/>
</dbReference>
<evidence type="ECO:0000259" key="2">
    <source>
        <dbReference type="PROSITE" id="PS51379"/>
    </source>
</evidence>
<dbReference type="AlphaFoldDB" id="A0A2S4ZZ56"/>
<accession>A0A2S4ZZ56</accession>
<reference evidence="3 4" key="1">
    <citation type="submission" date="2018-01" db="EMBL/GenBank/DDBJ databases">
        <authorList>
            <person name="Gaut B.S."/>
            <person name="Morton B.R."/>
            <person name="Clegg M.T."/>
            <person name="Duvall M.R."/>
        </authorList>
    </citation>
    <scope>NUCLEOTIDE SEQUENCE [LARGE SCALE GENOMIC DNA]</scope>
    <source>
        <strain evidence="3 4">HR-AV</strain>
    </source>
</reference>
<dbReference type="SUPFAM" id="SSF53706">
    <property type="entry name" value="Formate dehydrogenase/DMSO reductase, domains 1-3"/>
    <property type="match status" value="1"/>
</dbReference>
<feature type="region of interest" description="Disordered" evidence="1">
    <location>
        <begin position="729"/>
        <end position="753"/>
    </location>
</feature>
<dbReference type="Proteomes" id="UP000236893">
    <property type="component" value="Unassembled WGS sequence"/>
</dbReference>
<comment type="caution">
    <text evidence="3">The sequence shown here is derived from an EMBL/GenBank/DDBJ whole genome shotgun (WGS) entry which is preliminary data.</text>
</comment>
<dbReference type="Gene3D" id="3.30.70.20">
    <property type="match status" value="2"/>
</dbReference>
<dbReference type="PANTHER" id="PTHR42783">
    <property type="entry name" value="GLUTAMATE SYNTHASE [NADPH] SMALL CHAIN"/>
    <property type="match status" value="1"/>
</dbReference>
<dbReference type="Gene3D" id="3.40.228.10">
    <property type="entry name" value="Dimethylsulfoxide Reductase, domain 2"/>
    <property type="match status" value="1"/>
</dbReference>
<dbReference type="InterPro" id="IPR009010">
    <property type="entry name" value="Asp_de-COase-like_dom_sf"/>
</dbReference>
<dbReference type="Gene3D" id="3.30.2070.10">
    <property type="entry name" value="Formate dehydrogenase/DMSO reductase"/>
    <property type="match status" value="1"/>
</dbReference>
<dbReference type="SUPFAM" id="SSF54862">
    <property type="entry name" value="4Fe-4S ferredoxins"/>
    <property type="match status" value="1"/>
</dbReference>
<dbReference type="InterPro" id="IPR017896">
    <property type="entry name" value="4Fe4S_Fe-S-bd"/>
</dbReference>
<gene>
    <name evidence="3" type="ORF">C3K47_14665</name>
</gene>
<dbReference type="OrthoDB" id="9779457at2"/>
<dbReference type="Gene3D" id="3.40.50.740">
    <property type="match status" value="1"/>
</dbReference>
<dbReference type="Gene3D" id="3.30.200.210">
    <property type="match status" value="1"/>
</dbReference>
<evidence type="ECO:0000313" key="3">
    <source>
        <dbReference type="EMBL" id="POY35634.1"/>
    </source>
</evidence>
<dbReference type="SUPFAM" id="SSF50692">
    <property type="entry name" value="ADC-like"/>
    <property type="match status" value="1"/>
</dbReference>
<dbReference type="Gene3D" id="2.40.40.20">
    <property type="match status" value="1"/>
</dbReference>
<dbReference type="RefSeq" id="WP_103789907.1">
    <property type="nucleotide sequence ID" value="NZ_PQVF01000010.1"/>
</dbReference>
<feature type="domain" description="4Fe-4S ferredoxin-type" evidence="2">
    <location>
        <begin position="778"/>
        <end position="808"/>
    </location>
</feature>
<dbReference type="InterPro" id="IPR030948">
    <property type="entry name" value="TAT_var_transloc_signal_dom"/>
</dbReference>
<proteinExistence type="predicted"/>
<feature type="compositionally biased region" description="Basic and acidic residues" evidence="1">
    <location>
        <begin position="738"/>
        <end position="753"/>
    </location>
</feature>
<dbReference type="Pfam" id="PF13247">
    <property type="entry name" value="Fer4_11"/>
    <property type="match status" value="1"/>
</dbReference>